<dbReference type="AlphaFoldDB" id="A0A5N6QW28"/>
<keyword evidence="3" id="KW-1185">Reference proteome</keyword>
<feature type="domain" description="C2" evidence="1">
    <location>
        <begin position="1"/>
        <end position="115"/>
    </location>
</feature>
<dbReference type="EMBL" id="CM017322">
    <property type="protein sequence ID" value="KAE8010229.1"/>
    <property type="molecule type" value="Genomic_DNA"/>
</dbReference>
<dbReference type="CDD" id="cd04051">
    <property type="entry name" value="C2_SRC2_like"/>
    <property type="match status" value="1"/>
</dbReference>
<dbReference type="GO" id="GO:0006952">
    <property type="term" value="P:defense response"/>
    <property type="evidence" value="ECO:0007669"/>
    <property type="project" value="InterPro"/>
</dbReference>
<dbReference type="SMART" id="SM00239">
    <property type="entry name" value="C2"/>
    <property type="match status" value="1"/>
</dbReference>
<dbReference type="InterPro" id="IPR000008">
    <property type="entry name" value="C2_dom"/>
</dbReference>
<evidence type="ECO:0000313" key="3">
    <source>
        <dbReference type="Proteomes" id="UP000327013"/>
    </source>
</evidence>
<dbReference type="InterPro" id="IPR044750">
    <property type="entry name" value="C2_SRC2/BAP"/>
</dbReference>
<dbReference type="Proteomes" id="UP000327013">
    <property type="component" value="Chromosome 2"/>
</dbReference>
<proteinExistence type="predicted"/>
<evidence type="ECO:0000259" key="1">
    <source>
        <dbReference type="PROSITE" id="PS50004"/>
    </source>
</evidence>
<dbReference type="Pfam" id="PF00168">
    <property type="entry name" value="C2"/>
    <property type="match status" value="1"/>
</dbReference>
<sequence length="310" mass="32875">MECMPFDIVIKSAKDLKDVNLFSKMDVYAVVKIDGEHSLKSHKQKTPIDKDCGPNPKWNFSMRFTVNYAAAQQNRLTLVVMLKSDRNFGDKDIGEVRVPIKELLDGFGDTKDVKHTSYSVRTPSGKPKGMLEFSYKFGEKFTSTEHKYKQAAGKEQQPVMAYPMGHAAGSSGGYPPPGAYPPPANYAHAPPPGGYPPSSAYPPQGAYPAPAYYAQAPPPGGYPPAAPAYGGYPPQYPPPGGYPPQAGYGYGGYGAPMMQPQKPPKKSSGAGGMALGLGAGLLGGLIVGDMVSDIADSGYDAGFDGGGFDF</sequence>
<dbReference type="InterPro" id="IPR035892">
    <property type="entry name" value="C2_domain_sf"/>
</dbReference>
<reference evidence="2 3" key="1">
    <citation type="submission" date="2019-06" db="EMBL/GenBank/DDBJ databases">
        <title>A chromosomal-level reference genome of Carpinus fangiana (Coryloideae, Betulaceae).</title>
        <authorList>
            <person name="Yang X."/>
            <person name="Wang Z."/>
            <person name="Zhang L."/>
            <person name="Hao G."/>
            <person name="Liu J."/>
            <person name="Yang Y."/>
        </authorList>
    </citation>
    <scope>NUCLEOTIDE SEQUENCE [LARGE SCALE GENOMIC DNA]</scope>
    <source>
        <strain evidence="2">Cfa_2016G</strain>
        <tissue evidence="2">Leaf</tissue>
    </source>
</reference>
<dbReference type="PROSITE" id="PS50004">
    <property type="entry name" value="C2"/>
    <property type="match status" value="1"/>
</dbReference>
<organism evidence="2 3">
    <name type="scientific">Carpinus fangiana</name>
    <dbReference type="NCBI Taxonomy" id="176857"/>
    <lineage>
        <taxon>Eukaryota</taxon>
        <taxon>Viridiplantae</taxon>
        <taxon>Streptophyta</taxon>
        <taxon>Embryophyta</taxon>
        <taxon>Tracheophyta</taxon>
        <taxon>Spermatophyta</taxon>
        <taxon>Magnoliopsida</taxon>
        <taxon>eudicotyledons</taxon>
        <taxon>Gunneridae</taxon>
        <taxon>Pentapetalae</taxon>
        <taxon>rosids</taxon>
        <taxon>fabids</taxon>
        <taxon>Fagales</taxon>
        <taxon>Betulaceae</taxon>
        <taxon>Carpinus</taxon>
    </lineage>
</organism>
<name>A0A5N6QW28_9ROSI</name>
<gene>
    <name evidence="2" type="ORF">FH972_006615</name>
</gene>
<protein>
    <recommendedName>
        <fullName evidence="1">C2 domain-containing protein</fullName>
    </recommendedName>
</protein>
<dbReference type="OrthoDB" id="270970at2759"/>
<accession>A0A5N6QW28</accession>
<dbReference type="PANTHER" id="PTHR32246:SF159">
    <property type="entry name" value="C2 DOMAIN-CONTAINING PROTEIN"/>
    <property type="match status" value="1"/>
</dbReference>
<dbReference type="SUPFAM" id="SSF49562">
    <property type="entry name" value="C2 domain (Calcium/lipid-binding domain, CaLB)"/>
    <property type="match status" value="1"/>
</dbReference>
<evidence type="ECO:0000313" key="2">
    <source>
        <dbReference type="EMBL" id="KAE8010229.1"/>
    </source>
</evidence>
<dbReference type="PANTHER" id="PTHR32246">
    <property type="entry name" value="INGRESSION PROTEIN FIC1"/>
    <property type="match status" value="1"/>
</dbReference>
<dbReference type="Gene3D" id="2.60.40.150">
    <property type="entry name" value="C2 domain"/>
    <property type="match status" value="1"/>
</dbReference>